<dbReference type="AlphaFoldDB" id="A0AAI9YC15"/>
<feature type="region of interest" description="Disordered" evidence="1">
    <location>
        <begin position="228"/>
        <end position="266"/>
    </location>
</feature>
<organism evidence="2 3">
    <name type="scientific">Colletotrichum cuscutae</name>
    <dbReference type="NCBI Taxonomy" id="1209917"/>
    <lineage>
        <taxon>Eukaryota</taxon>
        <taxon>Fungi</taxon>
        <taxon>Dikarya</taxon>
        <taxon>Ascomycota</taxon>
        <taxon>Pezizomycotina</taxon>
        <taxon>Sordariomycetes</taxon>
        <taxon>Hypocreomycetidae</taxon>
        <taxon>Glomerellales</taxon>
        <taxon>Glomerellaceae</taxon>
        <taxon>Colletotrichum</taxon>
        <taxon>Colletotrichum acutatum species complex</taxon>
    </lineage>
</organism>
<keyword evidence="3" id="KW-1185">Reference proteome</keyword>
<proteinExistence type="predicted"/>
<name>A0AAI9YC15_9PEZI</name>
<feature type="compositionally biased region" description="Polar residues" evidence="1">
    <location>
        <begin position="1"/>
        <end position="13"/>
    </location>
</feature>
<protein>
    <submittedName>
        <fullName evidence="2">Uncharacterized protein</fullName>
    </submittedName>
</protein>
<evidence type="ECO:0000313" key="3">
    <source>
        <dbReference type="Proteomes" id="UP001239213"/>
    </source>
</evidence>
<gene>
    <name evidence="2" type="ORF">CCUS01_13449</name>
</gene>
<evidence type="ECO:0000256" key="1">
    <source>
        <dbReference type="SAM" id="MobiDB-lite"/>
    </source>
</evidence>
<feature type="compositionally biased region" description="Basic residues" evidence="1">
    <location>
        <begin position="230"/>
        <end position="241"/>
    </location>
</feature>
<evidence type="ECO:0000313" key="2">
    <source>
        <dbReference type="EMBL" id="KAK1495316.1"/>
    </source>
</evidence>
<sequence length="551" mass="62417">MSSGAAQKSSRIQQMIGRGGRKAPHAKWPGKVDVCHMDANYVETLWRNCSRGALFRMMLFSEDGKEDDDRDNETVRYGEAREEYISQITCNARRKAEGDRREWERERQRRRDGKPLRARETDVGWDERASNRSEYLPELSFDSRFLVFVAEEKNLRDDMRMPPLSMLCETLLPSLLFSCKYGSARPLSRAGKKTAELKRGRETATRVMRQDEEGAYLMSKDDSSLYPSRYAKKKEKKQKKKEAREGKARTIQSYEVGVESTDHPSRTAIKSTAGAPDSCAFLLPHLPVMRNQFLLDLGKNLSSYQIPNSKHLPLLLFFNVAAILVYLSSSPNIRYTKQKLPIPRLQFSIYLPHNFELLYRHASVADIAESTQFLHIAGIQPHGHDLIAKTFTLLFTNTAIRAVIGICHTLSVVHSHSACSITNSSSQQIMRAFLLAPPESSSPNPAKVSPPLSKKTTIRTWDSTSNDTEARGLLCSTVSYCLPTSPPLFTERTAKQRLPWHSGCWADMYDTVFSIFDYLSAIMNTSSHPIVAFSYQLYILPTNLHPKPPAP</sequence>
<feature type="region of interest" description="Disordered" evidence="1">
    <location>
        <begin position="1"/>
        <end position="26"/>
    </location>
</feature>
<reference evidence="2" key="1">
    <citation type="submission" date="2016-11" db="EMBL/GenBank/DDBJ databases">
        <title>The genome sequence of Colletotrichum cuscutae.</title>
        <authorList>
            <person name="Baroncelli R."/>
        </authorList>
    </citation>
    <scope>NUCLEOTIDE SEQUENCE</scope>
    <source>
        <strain evidence="2">IMI 304802</strain>
    </source>
</reference>
<comment type="caution">
    <text evidence="2">The sequence shown here is derived from an EMBL/GenBank/DDBJ whole genome shotgun (WGS) entry which is preliminary data.</text>
</comment>
<dbReference type="EMBL" id="MPDP01000016">
    <property type="protein sequence ID" value="KAK1495316.1"/>
    <property type="molecule type" value="Genomic_DNA"/>
</dbReference>
<dbReference type="Proteomes" id="UP001239213">
    <property type="component" value="Unassembled WGS sequence"/>
</dbReference>
<feature type="region of interest" description="Disordered" evidence="1">
    <location>
        <begin position="96"/>
        <end position="121"/>
    </location>
</feature>
<accession>A0AAI9YC15</accession>